<gene>
    <name evidence="1" type="ORF">ThidrDRAFT_1148</name>
</gene>
<protein>
    <submittedName>
        <fullName evidence="1">Uncharacterized protein</fullName>
    </submittedName>
</protein>
<evidence type="ECO:0000313" key="1">
    <source>
        <dbReference type="EMBL" id="EGV32663.1"/>
    </source>
</evidence>
<comment type="caution">
    <text evidence="1">The sequence shown here is derived from an EMBL/GenBank/DDBJ whole genome shotgun (WGS) entry which is preliminary data.</text>
</comment>
<dbReference type="STRING" id="765913.ThidrDRAFT_1148"/>
<evidence type="ECO:0000313" key="2">
    <source>
        <dbReference type="Proteomes" id="UP000004200"/>
    </source>
</evidence>
<keyword evidence="2" id="KW-1185">Reference proteome</keyword>
<sequence>MRWLWLISIGVTDVQFPVWTQDKYGCWIGPYRFECGRAGIRTVHEGLLALLDKGRIRFDAELPRPISREVMRDLRLDFMVKPEIGDFAAAVHCANRPDAFRIDEQTNEIPNPRASTLPLYCPKIEPLVTKAREIFADHAVSVLVLNTRRVENFGRESRDEPIASGPLVSRYLAERLGLNWLDSTGRIPEFFGSGIATWIDILVDHEAMEDPEAQGQVVARLNEGLRIWSGGGRDEPRILVTTSGGMPLLKPLIERVPATRFGHRSVELLDQPERGADAITSALSYAERVAERETLRFHCVEALRQGDYAGAYGLARRSSDHPWATEVRERLGSLLEFPGRAICLGGQPLAPFALHACQVEMRLCMGDIVGALLRLGPFIESAVWNLIASDARIQALGVSLDRANESLTGAIPNDHALFSRQTPLLEIPKKSLGSDPRYSVRNLTFEWPKWLVEPEGGQRSAALALIDVCVAYNREREGLNPRQYRNLLAHGSDQAIDVSKIGGCLQSSGLIASPGWRFGENFLGTDLIKALFAKLGADDLSVAMNGYLNDSLNRVIEG</sequence>
<organism evidence="1 2">
    <name type="scientific">Thiorhodococcus drewsii AZ1</name>
    <dbReference type="NCBI Taxonomy" id="765913"/>
    <lineage>
        <taxon>Bacteria</taxon>
        <taxon>Pseudomonadati</taxon>
        <taxon>Pseudomonadota</taxon>
        <taxon>Gammaproteobacteria</taxon>
        <taxon>Chromatiales</taxon>
        <taxon>Chromatiaceae</taxon>
        <taxon>Thiorhodococcus</taxon>
    </lineage>
</organism>
<dbReference type="RefSeq" id="WP_007039863.1">
    <property type="nucleotide sequence ID" value="NZ_AFWT01000006.1"/>
</dbReference>
<proteinExistence type="predicted"/>
<reference evidence="1 2" key="1">
    <citation type="submission" date="2011-06" db="EMBL/GenBank/DDBJ databases">
        <title>The draft genome of Thiorhodococcus drewsii AZ1.</title>
        <authorList>
            <consortium name="US DOE Joint Genome Institute (JGI-PGF)"/>
            <person name="Lucas S."/>
            <person name="Han J."/>
            <person name="Lapidus A."/>
            <person name="Cheng J.-F."/>
            <person name="Goodwin L."/>
            <person name="Pitluck S."/>
            <person name="Peters L."/>
            <person name="Land M.L."/>
            <person name="Hauser L."/>
            <person name="Vogl K."/>
            <person name="Liu Z."/>
            <person name="Imhoff J."/>
            <person name="Thiel V."/>
            <person name="Frigaard N.-U."/>
            <person name="Bryant D.A."/>
            <person name="Woyke T.J."/>
        </authorList>
    </citation>
    <scope>NUCLEOTIDE SEQUENCE [LARGE SCALE GENOMIC DNA]</scope>
    <source>
        <strain evidence="1 2">AZ1</strain>
    </source>
</reference>
<dbReference type="EMBL" id="AFWT01000006">
    <property type="protein sequence ID" value="EGV32663.1"/>
    <property type="molecule type" value="Genomic_DNA"/>
</dbReference>
<accession>G2DYN6</accession>
<dbReference type="AlphaFoldDB" id="G2DYN6"/>
<dbReference type="Proteomes" id="UP000004200">
    <property type="component" value="Unassembled WGS sequence"/>
</dbReference>
<name>G2DYN6_9GAMM</name>